<sequence length="483" mass="52360">MNPHVQKMIDEFFKAIEPWGSAYTAARLTFLAVKLDGYLVVVAARMHLASSFRAPAKDWFEAGDLVAGHLDLVGENLAAGQTVANGASTFAQTVEKIASPDGFAIPDRGKLVLRPEDNQNITVGMPDLLHADGLSVGDRIAVLTMSGLSREMLIPQPQTDWMLKAAEIPFDSVGELCVEYGLGAGYVRQSMFEVVAHTGVQVWLSSSVKDGKADLGLWLPPGLDRSQSRLGYRVIDKGTVVSRSSVEGGKLEWGERSGDIVGHFPLDVPRGAVVQCIASYAGQAHHVRWFGDPQTFQNARAAVLYNVDQTGNLLREYLFPDLPARGRAADDFESAVAWTLWGLGFAPVSFGMNAKTRDTFDILAVSPKGDFLVVECTTGLLRAESKLSKLSARGSALRKMLSASDLQHVRVLPVIVTAMTRDEVKADLGAAAETGVLVLTKEDLEAVLNDGRLRFANADQLFEQALEKLAESQHQDELPPSLF</sequence>
<name>A0A2N7VPX0_9BURK</name>
<proteinExistence type="predicted"/>
<evidence type="ECO:0000313" key="1">
    <source>
        <dbReference type="EMBL" id="PMS19209.1"/>
    </source>
</evidence>
<dbReference type="EMBL" id="PNYB01000022">
    <property type="protein sequence ID" value="PMS19209.1"/>
    <property type="molecule type" value="Genomic_DNA"/>
</dbReference>
<dbReference type="Proteomes" id="UP000235347">
    <property type="component" value="Unassembled WGS sequence"/>
</dbReference>
<comment type="caution">
    <text evidence="1">The sequence shown here is derived from an EMBL/GenBank/DDBJ whole genome shotgun (WGS) entry which is preliminary data.</text>
</comment>
<protein>
    <submittedName>
        <fullName evidence="1">Uncharacterized protein</fullName>
    </submittedName>
</protein>
<accession>A0A2N7VPX0</accession>
<reference evidence="1 2" key="1">
    <citation type="submission" date="2018-01" db="EMBL/GenBank/DDBJ databases">
        <title>Whole genome analyses suggest that Burkholderia sensu lato contains two further novel genera in the rhizoxinica-symbiotica group Mycetohabitans gen. nov., and Trinickia gen. nov.: implications for the evolution of diazotrophy and nodulation in the Burkholderiaceae.</title>
        <authorList>
            <person name="Estrada-de los Santos P."/>
            <person name="Palmer M."/>
            <person name="Chavez-Ramirez B."/>
            <person name="Beukes C."/>
            <person name="Steenkamp E.T."/>
            <person name="Hirsch A.M."/>
            <person name="Manyaka P."/>
            <person name="Maluk M."/>
            <person name="Lafos M."/>
            <person name="Crook M."/>
            <person name="Gross E."/>
            <person name="Simon M.F."/>
            <person name="Bueno dos Reis Junior F."/>
            <person name="Poole P.S."/>
            <person name="Venter S.N."/>
            <person name="James E.K."/>
        </authorList>
    </citation>
    <scope>NUCLEOTIDE SEQUENCE [LARGE SCALE GENOMIC DNA]</scope>
    <source>
        <strain evidence="1 2">GP25-8</strain>
    </source>
</reference>
<dbReference type="AlphaFoldDB" id="A0A2N7VPX0"/>
<keyword evidence="2" id="KW-1185">Reference proteome</keyword>
<gene>
    <name evidence="1" type="ORF">C0Z19_21470</name>
</gene>
<evidence type="ECO:0000313" key="2">
    <source>
        <dbReference type="Proteomes" id="UP000235347"/>
    </source>
</evidence>
<dbReference type="RefSeq" id="WP_102611857.1">
    <property type="nucleotide sequence ID" value="NZ_CADIKD010000002.1"/>
</dbReference>
<organism evidence="1 2">
    <name type="scientific">Trinickia soli</name>
    <dbReference type="NCBI Taxonomy" id="380675"/>
    <lineage>
        <taxon>Bacteria</taxon>
        <taxon>Pseudomonadati</taxon>
        <taxon>Pseudomonadota</taxon>
        <taxon>Betaproteobacteria</taxon>
        <taxon>Burkholderiales</taxon>
        <taxon>Burkholderiaceae</taxon>
        <taxon>Trinickia</taxon>
    </lineage>
</organism>